<dbReference type="Proteomes" id="UP000032515">
    <property type="component" value="Unassembled WGS sequence"/>
</dbReference>
<dbReference type="EMBL" id="JXXE01000536">
    <property type="protein sequence ID" value="KIZ37422.1"/>
    <property type="molecule type" value="Genomic_DNA"/>
</dbReference>
<comment type="caution">
    <text evidence="1">The sequence shown here is derived from an EMBL/GenBank/DDBJ whole genome shotgun (WGS) entry which is preliminary data.</text>
</comment>
<organism evidence="1 2">
    <name type="scientific">Rhodopseudomonas palustris</name>
    <dbReference type="NCBI Taxonomy" id="1076"/>
    <lineage>
        <taxon>Bacteria</taxon>
        <taxon>Pseudomonadati</taxon>
        <taxon>Pseudomonadota</taxon>
        <taxon>Alphaproteobacteria</taxon>
        <taxon>Hyphomicrobiales</taxon>
        <taxon>Nitrobacteraceae</taxon>
        <taxon>Rhodopseudomonas</taxon>
    </lineage>
</organism>
<dbReference type="AlphaFoldDB" id="A0A0D7ECX9"/>
<sequence>MADDDHRYPGRLRDLTPQQWTELRRTIIAQSHAERDRAIRKVFVAAWGGVRMLWRIGRRLWLGQQARNALRAMSDNELRDLGIRHHDIDAAIVRGRASDLNRPGGGSLARRCGRDNELKLPQPCRFADL</sequence>
<evidence type="ECO:0008006" key="3">
    <source>
        <dbReference type="Google" id="ProtNLM"/>
    </source>
</evidence>
<dbReference type="PATRIC" id="fig|1076.23.peg.5666"/>
<name>A0A0D7ECX9_RHOPL</name>
<reference evidence="1 2" key="1">
    <citation type="submission" date="2014-11" db="EMBL/GenBank/DDBJ databases">
        <title>Genomics and ecophysiology of heterotrophic nitrogen fixing bacteria isolated from estuarine surface water.</title>
        <authorList>
            <person name="Bentzon-Tilia M."/>
            <person name="Severin I."/>
            <person name="Hansen L.H."/>
            <person name="Riemann L."/>
        </authorList>
    </citation>
    <scope>NUCLEOTIDE SEQUENCE [LARGE SCALE GENOMIC DNA]</scope>
    <source>
        <strain evidence="1 2">BAL398</strain>
    </source>
</reference>
<evidence type="ECO:0000313" key="1">
    <source>
        <dbReference type="EMBL" id="KIZ37422.1"/>
    </source>
</evidence>
<gene>
    <name evidence="1" type="ORF">OO17_23685</name>
</gene>
<proteinExistence type="predicted"/>
<dbReference type="RefSeq" id="WP_044416344.1">
    <property type="nucleotide sequence ID" value="NZ_JXXE01000536.1"/>
</dbReference>
<evidence type="ECO:0000313" key="2">
    <source>
        <dbReference type="Proteomes" id="UP000032515"/>
    </source>
</evidence>
<protein>
    <recommendedName>
        <fullName evidence="3">DUF1127 domain-containing protein</fullName>
    </recommendedName>
</protein>
<accession>A0A0D7ECX9</accession>